<dbReference type="AlphaFoldDB" id="A0AAV2RCU8"/>
<feature type="non-terminal residue" evidence="1">
    <location>
        <position position="148"/>
    </location>
</feature>
<proteinExistence type="predicted"/>
<evidence type="ECO:0008006" key="3">
    <source>
        <dbReference type="Google" id="ProtNLM"/>
    </source>
</evidence>
<comment type="caution">
    <text evidence="1">The sequence shown here is derived from an EMBL/GenBank/DDBJ whole genome shotgun (WGS) entry which is preliminary data.</text>
</comment>
<organism evidence="1 2">
    <name type="scientific">Meganyctiphanes norvegica</name>
    <name type="common">Northern krill</name>
    <name type="synonym">Thysanopoda norvegica</name>
    <dbReference type="NCBI Taxonomy" id="48144"/>
    <lineage>
        <taxon>Eukaryota</taxon>
        <taxon>Metazoa</taxon>
        <taxon>Ecdysozoa</taxon>
        <taxon>Arthropoda</taxon>
        <taxon>Crustacea</taxon>
        <taxon>Multicrustacea</taxon>
        <taxon>Malacostraca</taxon>
        <taxon>Eumalacostraca</taxon>
        <taxon>Eucarida</taxon>
        <taxon>Euphausiacea</taxon>
        <taxon>Euphausiidae</taxon>
        <taxon>Meganyctiphanes</taxon>
    </lineage>
</organism>
<reference evidence="1 2" key="1">
    <citation type="submission" date="2024-05" db="EMBL/GenBank/DDBJ databases">
        <authorList>
            <person name="Wallberg A."/>
        </authorList>
    </citation>
    <scope>NUCLEOTIDE SEQUENCE [LARGE SCALE GENOMIC DNA]</scope>
</reference>
<sequence>MWRKCFQLPYSQTKEIASRKIITSITTESDLELNTSQEIQQYATNYYKKLYSKSNCDLDKQNHFLSFINTDLMDSDRAMLSAPLTKDEIETVINNLAVNKTPGIDGLPIEFYAEFWPDIADDVLDMYNDVLQTGCLGMSQRKAIVNII</sequence>
<dbReference type="EMBL" id="CAXKWB010019012">
    <property type="protein sequence ID" value="CAL4121621.1"/>
    <property type="molecule type" value="Genomic_DNA"/>
</dbReference>
<evidence type="ECO:0000313" key="1">
    <source>
        <dbReference type="EMBL" id="CAL4121621.1"/>
    </source>
</evidence>
<name>A0AAV2RCU8_MEGNR</name>
<protein>
    <recommendedName>
        <fullName evidence="3">Reverse transcriptase</fullName>
    </recommendedName>
</protein>
<dbReference type="PANTHER" id="PTHR31635">
    <property type="entry name" value="REVERSE TRANSCRIPTASE DOMAIN-CONTAINING PROTEIN-RELATED"/>
    <property type="match status" value="1"/>
</dbReference>
<gene>
    <name evidence="1" type="ORF">MNOR_LOCUS22503</name>
</gene>
<evidence type="ECO:0000313" key="2">
    <source>
        <dbReference type="Proteomes" id="UP001497623"/>
    </source>
</evidence>
<dbReference type="PANTHER" id="PTHR31635:SF196">
    <property type="entry name" value="REVERSE TRANSCRIPTASE DOMAIN-CONTAINING PROTEIN-RELATED"/>
    <property type="match status" value="1"/>
</dbReference>
<keyword evidence="2" id="KW-1185">Reference proteome</keyword>
<dbReference type="Proteomes" id="UP001497623">
    <property type="component" value="Unassembled WGS sequence"/>
</dbReference>
<accession>A0AAV2RCU8</accession>